<evidence type="ECO:0008006" key="5">
    <source>
        <dbReference type="Google" id="ProtNLM"/>
    </source>
</evidence>
<reference evidence="3 4" key="1">
    <citation type="submission" date="2017-08" db="EMBL/GenBank/DDBJ databases">
        <title>Draft genome sequence of filamentous cyanobacterium Calothrix elsteri CCALA 953.</title>
        <authorList>
            <person name="Gagunashvili A.N."/>
            <person name="Elster J."/>
            <person name="Andresson O.S."/>
        </authorList>
    </citation>
    <scope>NUCLEOTIDE SEQUENCE [LARGE SCALE GENOMIC DNA]</scope>
    <source>
        <strain evidence="3 4">CCALA 953</strain>
    </source>
</reference>
<evidence type="ECO:0000313" key="4">
    <source>
        <dbReference type="Proteomes" id="UP000218238"/>
    </source>
</evidence>
<dbReference type="RefSeq" id="WP_095724772.1">
    <property type="nucleotide sequence ID" value="NZ_NTFS01000544.1"/>
</dbReference>
<evidence type="ECO:0000259" key="2">
    <source>
        <dbReference type="SMART" id="SM01204"/>
    </source>
</evidence>
<gene>
    <name evidence="3" type="ORF">CK510_28050</name>
</gene>
<comment type="caution">
    <text evidence="3">The sequence shown here is derived from an EMBL/GenBank/DDBJ whole genome shotgun (WGS) entry which is preliminary data.</text>
</comment>
<protein>
    <recommendedName>
        <fullName evidence="5">Histidine kinase</fullName>
    </recommendedName>
</protein>
<keyword evidence="4" id="KW-1185">Reference proteome</keyword>
<evidence type="ECO:0000313" key="3">
    <source>
        <dbReference type="EMBL" id="PAX49065.1"/>
    </source>
</evidence>
<dbReference type="Pfam" id="PF10442">
    <property type="entry name" value="FIST_C"/>
    <property type="match status" value="1"/>
</dbReference>
<organism evidence="3 4">
    <name type="scientific">Brunnivagina elsteri CCALA 953</name>
    <dbReference type="NCBI Taxonomy" id="987040"/>
    <lineage>
        <taxon>Bacteria</taxon>
        <taxon>Bacillati</taxon>
        <taxon>Cyanobacteriota</taxon>
        <taxon>Cyanophyceae</taxon>
        <taxon>Nostocales</taxon>
        <taxon>Calotrichaceae</taxon>
        <taxon>Brunnivagina</taxon>
    </lineage>
</organism>
<dbReference type="PANTHER" id="PTHR40252:SF2">
    <property type="entry name" value="BLR0328 PROTEIN"/>
    <property type="match status" value="1"/>
</dbReference>
<dbReference type="AlphaFoldDB" id="A0A2A2TBQ1"/>
<evidence type="ECO:0000259" key="1">
    <source>
        <dbReference type="SMART" id="SM00897"/>
    </source>
</evidence>
<name>A0A2A2TBQ1_9CYAN</name>
<feature type="domain" description="FIST C-domain" evidence="2">
    <location>
        <begin position="233"/>
        <end position="367"/>
    </location>
</feature>
<dbReference type="InterPro" id="IPR019494">
    <property type="entry name" value="FIST_C"/>
</dbReference>
<dbReference type="SMART" id="SM00897">
    <property type="entry name" value="FIST"/>
    <property type="match status" value="1"/>
</dbReference>
<dbReference type="Proteomes" id="UP000218238">
    <property type="component" value="Unassembled WGS sequence"/>
</dbReference>
<dbReference type="SMART" id="SM01204">
    <property type="entry name" value="FIST_C"/>
    <property type="match status" value="1"/>
</dbReference>
<dbReference type="Pfam" id="PF08495">
    <property type="entry name" value="FIST"/>
    <property type="match status" value="1"/>
</dbReference>
<dbReference type="InterPro" id="IPR013702">
    <property type="entry name" value="FIST_domain_N"/>
</dbReference>
<proteinExistence type="predicted"/>
<feature type="domain" description="FIST" evidence="1">
    <location>
        <begin position="33"/>
        <end position="232"/>
    </location>
</feature>
<dbReference type="OrthoDB" id="9770435at2"/>
<sequence length="388" mass="42528">MLKVVVGHSEDPNTQIAVEEVLEQCKQDLAGIVPQAGLLFAAIDFEHGVILKEINRVFPGIDLIGCTTDGEMSSVLGFQQDSLTLMLFSSDTINIHAGVGYAARDKPFLAAEQAVSQASQKGNLATKLCICLPASYTADGSTTNGELILEGLKKAFDSEVTIIGGTAGDQYRFQTTYQFFGTEVLTDSLPILTFSGDILFSYGIACGWKPIGLKKIVTKSCGTVLYEIDGEPALKFYKRYLWDKMPTAENPLAVYEGDSDRYYMRVPNTYDTETGSINFLGNIPEQAIVQVTEASRNEIVSASETGLNIALKNYPGTKPEAVLLFSCCCRRWLLGTRAKEEYQLVKSTLSTDIPICGFYTYGEFAPLEPQGSTYYHQETFVTLLLGTR</sequence>
<accession>A0A2A2TBQ1</accession>
<dbReference type="EMBL" id="NTFS01000544">
    <property type="protein sequence ID" value="PAX49065.1"/>
    <property type="molecule type" value="Genomic_DNA"/>
</dbReference>
<dbReference type="PANTHER" id="PTHR40252">
    <property type="entry name" value="BLR0328 PROTEIN"/>
    <property type="match status" value="1"/>
</dbReference>